<evidence type="ECO:0000256" key="3">
    <source>
        <dbReference type="PIRSR" id="PIRSR623088-3"/>
    </source>
</evidence>
<dbReference type="Gene3D" id="1.10.1300.10">
    <property type="entry name" value="3'5'-cyclic nucleotide phosphodiesterase, catalytic domain"/>
    <property type="match status" value="1"/>
</dbReference>
<feature type="domain" description="PDEase" evidence="6">
    <location>
        <begin position="483"/>
        <end position="702"/>
    </location>
</feature>
<evidence type="ECO:0000313" key="7">
    <source>
        <dbReference type="EMBL" id="KAG2457341.1"/>
    </source>
</evidence>
<reference evidence="7 8" key="1">
    <citation type="journal article" date="2021" name="Cell">
        <title>Tracing the genetic footprints of vertebrate landing in non-teleost ray-finned fishes.</title>
        <authorList>
            <person name="Bi X."/>
            <person name="Wang K."/>
            <person name="Yang L."/>
            <person name="Pan H."/>
            <person name="Jiang H."/>
            <person name="Wei Q."/>
            <person name="Fang M."/>
            <person name="Yu H."/>
            <person name="Zhu C."/>
            <person name="Cai Y."/>
            <person name="He Y."/>
            <person name="Gan X."/>
            <person name="Zeng H."/>
            <person name="Yu D."/>
            <person name="Zhu Y."/>
            <person name="Jiang H."/>
            <person name="Qiu Q."/>
            <person name="Yang H."/>
            <person name="Zhang Y.E."/>
            <person name="Wang W."/>
            <person name="Zhu M."/>
            <person name="He S."/>
            <person name="Zhang G."/>
        </authorList>
    </citation>
    <scope>NUCLEOTIDE SEQUENCE [LARGE SCALE GENOMIC DNA]</scope>
    <source>
        <strain evidence="7">Bchr_013</strain>
    </source>
</reference>
<sequence>MSSIDYHPENTQPTLSPVARKRLLMYVEKHRTVRVTSKCNVLIIPLLDKDIDTVVAVILVTVACKRVINLQKKAKWPQANTLQSPSPSSPAKSESAKSGKYDELDHNILQLCGELYDLDAASLQLKVIKYLTFGRLGQVVEKKTSITLEDISSEEHKQLNSMLGFEVHSMLCVPVISRATSQVVALACAFNKKGQQRYTKEDEHKIQHCFCYTSTVLTSTLAFQKEQKLKFECQALLQVAKNLFTHLDDVSVLLQEIIIEARNLSNAEICSVFLLDRTSSELVAKVFDGGVVNDEKEFRIPADQGIAGHVATTGKILNIKDAYSHPLFYRGVDDSTGFRTRNILCFPIKDENNEVIGVAELCNKINGPWFNRFDEDLATAFSIYCGISIAHSLLYKKVHEAQFRSHLANEMMMYHMKVSDEEVYKLLKSGIEPVDEIHPSFAYFTYTPRSLPDESTPMCILSMFEDMGFINTYKIDLNTLARDIEILALFVSCMCHDLDHRGTNNSFQVASKSVLAALYSSEGSVMERHHFAQAIAILNTHGCNIFEQFSRKDYQRMLDLMRDIILATDLAHHLRIFKDLQKMADVGYNPLKKGHHSLLLCLLMTSCDLSDQTKGWKTTRKIAELIYKEFFSQGDLEKAMGNRPSEMMDREKAYIPELQISFMEHIAMPIYKLLQELFPKSAELYQRVAANREQWTKVSHKFTIRGLPSNNSLDFLDEEYEQLQQQTAESLKMNGCLDSQGMIESLEE</sequence>
<dbReference type="GO" id="GO:0046872">
    <property type="term" value="F:metal ion binding"/>
    <property type="evidence" value="ECO:0007669"/>
    <property type="project" value="UniProtKB-KW"/>
</dbReference>
<protein>
    <recommendedName>
        <fullName evidence="4">Phosphodiesterase</fullName>
        <ecNumber evidence="4">3.1.4.-</ecNumber>
    </recommendedName>
</protein>
<comment type="similarity">
    <text evidence="4">Belongs to the cyclic nucleotide phosphodiesterase family.</text>
</comment>
<dbReference type="AlphaFoldDB" id="A0A8X7WXH8"/>
<dbReference type="GO" id="GO:0007165">
    <property type="term" value="P:signal transduction"/>
    <property type="evidence" value="ECO:0007669"/>
    <property type="project" value="InterPro"/>
</dbReference>
<dbReference type="PANTHER" id="PTHR11347">
    <property type="entry name" value="CYCLIC NUCLEOTIDE PHOSPHODIESTERASE"/>
    <property type="match status" value="1"/>
</dbReference>
<dbReference type="SUPFAM" id="SSF109604">
    <property type="entry name" value="HD-domain/PDEase-like"/>
    <property type="match status" value="1"/>
</dbReference>
<dbReference type="Pfam" id="PF00233">
    <property type="entry name" value="PDEase_I"/>
    <property type="match status" value="1"/>
</dbReference>
<dbReference type="SUPFAM" id="SSF55781">
    <property type="entry name" value="GAF domain-like"/>
    <property type="match status" value="2"/>
</dbReference>
<dbReference type="Gene3D" id="3.30.450.40">
    <property type="match status" value="2"/>
</dbReference>
<dbReference type="InterPro" id="IPR029016">
    <property type="entry name" value="GAF-like_dom_sf"/>
</dbReference>
<comment type="caution">
    <text evidence="7">The sequence shown here is derived from an EMBL/GenBank/DDBJ whole genome shotgun (WGS) entry which is preliminary data.</text>
</comment>
<dbReference type="GO" id="GO:0004114">
    <property type="term" value="F:3',5'-cyclic-nucleotide phosphodiesterase activity"/>
    <property type="evidence" value="ECO:0007669"/>
    <property type="project" value="InterPro"/>
</dbReference>
<proteinExistence type="inferred from homology"/>
<accession>A0A8X7WXH8</accession>
<dbReference type="EMBL" id="JAATIS010008602">
    <property type="protein sequence ID" value="KAG2457341.1"/>
    <property type="molecule type" value="Genomic_DNA"/>
</dbReference>
<feature type="compositionally biased region" description="Low complexity" evidence="5">
    <location>
        <begin position="84"/>
        <end position="93"/>
    </location>
</feature>
<name>A0A8X7WXH8_POLSE</name>
<dbReference type="Proteomes" id="UP000886611">
    <property type="component" value="Unassembled WGS sequence"/>
</dbReference>
<feature type="binding site" evidence="3">
    <location>
        <position position="497"/>
    </location>
    <ligand>
        <name>Zn(2+)</name>
        <dbReference type="ChEBI" id="CHEBI:29105"/>
        <label>1</label>
    </ligand>
</feature>
<keyword evidence="1 3" id="KW-0479">Metal-binding</keyword>
<dbReference type="PRINTS" id="PR00387">
    <property type="entry name" value="PDIESTERASE1"/>
</dbReference>
<gene>
    <name evidence="7" type="primary">Pde2a</name>
    <name evidence="7" type="ORF">GTO96_0013784</name>
</gene>
<dbReference type="FunFam" id="3.30.450.40:FF:000007">
    <property type="entry name" value="Phosphodiesterase"/>
    <property type="match status" value="1"/>
</dbReference>
<dbReference type="InterPro" id="IPR002073">
    <property type="entry name" value="PDEase_catalytic_dom"/>
</dbReference>
<dbReference type="PROSITE" id="PS00126">
    <property type="entry name" value="PDEASE_I_1"/>
    <property type="match status" value="1"/>
</dbReference>
<dbReference type="InterPro" id="IPR023088">
    <property type="entry name" value="PDEase"/>
</dbReference>
<dbReference type="PROSITE" id="PS51845">
    <property type="entry name" value="PDEASE_I_2"/>
    <property type="match status" value="1"/>
</dbReference>
<evidence type="ECO:0000256" key="4">
    <source>
        <dbReference type="RuleBase" id="RU363067"/>
    </source>
</evidence>
<dbReference type="EC" id="3.1.4.-" evidence="4"/>
<evidence type="ECO:0000256" key="2">
    <source>
        <dbReference type="ARBA" id="ARBA00022801"/>
    </source>
</evidence>
<feature type="region of interest" description="Disordered" evidence="5">
    <location>
        <begin position="79"/>
        <end position="99"/>
    </location>
</feature>
<evidence type="ECO:0000313" key="8">
    <source>
        <dbReference type="Proteomes" id="UP000886611"/>
    </source>
</evidence>
<dbReference type="Pfam" id="PF01590">
    <property type="entry name" value="GAF"/>
    <property type="match status" value="1"/>
</dbReference>
<feature type="binding site" evidence="3">
    <location>
        <position position="608"/>
    </location>
    <ligand>
        <name>Zn(2+)</name>
        <dbReference type="ChEBI" id="CHEBI:29105"/>
        <label>1</label>
    </ligand>
</feature>
<dbReference type="InterPro" id="IPR023174">
    <property type="entry name" value="PDEase_CS"/>
</dbReference>
<feature type="binding site" evidence="3">
    <location>
        <position position="496"/>
    </location>
    <ligand>
        <name>Zn(2+)</name>
        <dbReference type="ChEBI" id="CHEBI:29105"/>
        <label>1</label>
    </ligand>
</feature>
<dbReference type="FunFam" id="1.10.1300.10:FF:000027">
    <property type="entry name" value="Uncharacterized protein"/>
    <property type="match status" value="1"/>
</dbReference>
<feature type="non-terminal residue" evidence="7">
    <location>
        <position position="748"/>
    </location>
</feature>
<keyword evidence="2 4" id="KW-0378">Hydrolase</keyword>
<evidence type="ECO:0000256" key="1">
    <source>
        <dbReference type="ARBA" id="ARBA00022723"/>
    </source>
</evidence>
<feature type="non-terminal residue" evidence="7">
    <location>
        <position position="1"/>
    </location>
</feature>
<comment type="cofactor">
    <cofactor evidence="4">
        <name>a divalent metal cation</name>
        <dbReference type="ChEBI" id="CHEBI:60240"/>
    </cofactor>
    <text evidence="4">Binds 2 divalent metal cations per subunit. Site 1 may preferentially bind zinc ions, while site 2 has a preference for magnesium and/or manganese ions.</text>
</comment>
<dbReference type="InterPro" id="IPR036971">
    <property type="entry name" value="PDEase_catalytic_dom_sf"/>
</dbReference>
<keyword evidence="8" id="KW-1185">Reference proteome</keyword>
<evidence type="ECO:0000259" key="6">
    <source>
        <dbReference type="PROSITE" id="PS51845"/>
    </source>
</evidence>
<organism evidence="7 8">
    <name type="scientific">Polypterus senegalus</name>
    <name type="common">Senegal bichir</name>
    <dbReference type="NCBI Taxonomy" id="55291"/>
    <lineage>
        <taxon>Eukaryota</taxon>
        <taxon>Metazoa</taxon>
        <taxon>Chordata</taxon>
        <taxon>Craniata</taxon>
        <taxon>Vertebrata</taxon>
        <taxon>Euteleostomi</taxon>
        <taxon>Actinopterygii</taxon>
        <taxon>Polypteriformes</taxon>
        <taxon>Polypteridae</taxon>
        <taxon>Polypterus</taxon>
    </lineage>
</organism>
<feature type="binding site" evidence="3">
    <location>
        <position position="497"/>
    </location>
    <ligand>
        <name>Zn(2+)</name>
        <dbReference type="ChEBI" id="CHEBI:29105"/>
        <label>2</label>
    </ligand>
</feature>
<evidence type="ECO:0000256" key="5">
    <source>
        <dbReference type="SAM" id="MobiDB-lite"/>
    </source>
</evidence>
<dbReference type="SMART" id="SM00065">
    <property type="entry name" value="GAF"/>
    <property type="match status" value="2"/>
</dbReference>
<dbReference type="InterPro" id="IPR003018">
    <property type="entry name" value="GAF"/>
</dbReference>